<sequence>MPSTFETQLFFSRPFLSKRQIQRAHKNTISDYRNYNQKKLAVFKFLSDLCVQLKFPRKTLETAVYFYQRYHLFNRFETELCYTVATSCLTLSCKEVETIKKANDICTLSLHLRNVVKINTEILESFKKRVFQIELRILESCSFDYRVNNYVYIDEYVIKIGRELSFDYKLCKLAWLIAYDALKLETVLVIPQHSIALAILRIAYELLDNKNWSSKRYSLFESDENSVNEAYFDILNFYINSFDLCDLQHHLPEGVPPVSIDRFMVLKKNAGPEFGLQQITDHELDADSYITISRENTVQERRYVLSMDLINGESNSVHSTKHA</sequence>
<dbReference type="InterPro" id="IPR013763">
    <property type="entry name" value="Cyclin-like_dom"/>
</dbReference>
<proteinExistence type="inferred from homology"/>
<dbReference type="InterPro" id="IPR006671">
    <property type="entry name" value="Cyclin_N"/>
</dbReference>
<evidence type="ECO:0000313" key="3">
    <source>
        <dbReference type="EMBL" id="CAI4044864.1"/>
    </source>
</evidence>
<dbReference type="SUPFAM" id="SSF47954">
    <property type="entry name" value="Cyclin-like"/>
    <property type="match status" value="2"/>
</dbReference>
<evidence type="ECO:0000256" key="1">
    <source>
        <dbReference type="RuleBase" id="RU000383"/>
    </source>
</evidence>
<protein>
    <recommendedName>
        <fullName evidence="2">Cyclin-like domain-containing protein</fullName>
    </recommendedName>
</protein>
<organism evidence="3 4">
    <name type="scientific">Saccharomyces uvarum</name>
    <name type="common">Yeast</name>
    <name type="synonym">Saccharomyces bayanus var. uvarum</name>
    <dbReference type="NCBI Taxonomy" id="230603"/>
    <lineage>
        <taxon>Eukaryota</taxon>
        <taxon>Fungi</taxon>
        <taxon>Dikarya</taxon>
        <taxon>Ascomycota</taxon>
        <taxon>Saccharomycotina</taxon>
        <taxon>Saccharomycetes</taxon>
        <taxon>Saccharomycetales</taxon>
        <taxon>Saccharomycetaceae</taxon>
        <taxon>Saccharomyces</taxon>
    </lineage>
</organism>
<dbReference type="Proteomes" id="UP001162085">
    <property type="component" value="Chromosome 10"/>
</dbReference>
<dbReference type="PANTHER" id="PTHR10026">
    <property type="entry name" value="CYCLIN"/>
    <property type="match status" value="1"/>
</dbReference>
<gene>
    <name evidence="3" type="primary">SUVZ10G1830</name>
    <name evidence="3" type="ORF">SUVZ_10G1830</name>
</gene>
<dbReference type="CDD" id="cd20547">
    <property type="entry name" value="CYCLIN_ScCTK2-like_rpt1"/>
    <property type="match status" value="1"/>
</dbReference>
<dbReference type="Pfam" id="PF00134">
    <property type="entry name" value="Cyclin_N"/>
    <property type="match status" value="1"/>
</dbReference>
<dbReference type="InterPro" id="IPR043198">
    <property type="entry name" value="Cyclin/Ssn8"/>
</dbReference>
<accession>A0ABN8WLF5</accession>
<dbReference type="EMBL" id="OX365937">
    <property type="protein sequence ID" value="CAI4044864.1"/>
    <property type="molecule type" value="Genomic_DNA"/>
</dbReference>
<evidence type="ECO:0000313" key="4">
    <source>
        <dbReference type="Proteomes" id="UP001162085"/>
    </source>
</evidence>
<dbReference type="CDD" id="cd20546">
    <property type="entry name" value="CYCLIN_SpCG1C_ScCTK2-like_rpt2"/>
    <property type="match status" value="1"/>
</dbReference>
<name>A0ABN8WLF5_SACUV</name>
<comment type="similarity">
    <text evidence="1">Belongs to the cyclin family.</text>
</comment>
<feature type="domain" description="Cyclin-like" evidence="2">
    <location>
        <begin position="44"/>
        <end position="139"/>
    </location>
</feature>
<dbReference type="InterPro" id="IPR036915">
    <property type="entry name" value="Cyclin-like_sf"/>
</dbReference>
<reference evidence="3" key="1">
    <citation type="submission" date="2022-10" db="EMBL/GenBank/DDBJ databases">
        <authorList>
            <person name="Byrne P K."/>
        </authorList>
    </citation>
    <scope>NUCLEOTIDE SEQUENCE</scope>
    <source>
        <strain evidence="3">ZP964</strain>
    </source>
</reference>
<keyword evidence="1" id="KW-0195">Cyclin</keyword>
<dbReference type="SMART" id="SM00385">
    <property type="entry name" value="CYCLIN"/>
    <property type="match status" value="1"/>
</dbReference>
<dbReference type="Gene3D" id="1.10.472.10">
    <property type="entry name" value="Cyclin-like"/>
    <property type="match status" value="2"/>
</dbReference>
<evidence type="ECO:0000259" key="2">
    <source>
        <dbReference type="SMART" id="SM00385"/>
    </source>
</evidence>
<keyword evidence="4" id="KW-1185">Reference proteome</keyword>